<evidence type="ECO:0000313" key="2">
    <source>
        <dbReference type="EMBL" id="KAG1330915.1"/>
    </source>
</evidence>
<sequence length="135" mass="14455">MAGAVVADGQEGVIAAAQHVDKNDATSNNETARLDAAEAHPDPVERLRESSYDDAAEYLSAVDEVILLAAVAGGDDDLLRRAKSVVQFAMARLEVEFQHLINQNSLHLDADNLQSSFSPFPSDSGYTTSDDSDHP</sequence>
<dbReference type="InterPro" id="IPR016159">
    <property type="entry name" value="Cullin_repeat-like_dom_sf"/>
</dbReference>
<dbReference type="Pfam" id="PF20669">
    <property type="entry name" value="Exo70_N"/>
    <property type="match status" value="1"/>
</dbReference>
<feature type="compositionally biased region" description="Basic and acidic residues" evidence="1">
    <location>
        <begin position="32"/>
        <end position="45"/>
    </location>
</feature>
<keyword evidence="3" id="KW-1185">Reference proteome</keyword>
<reference evidence="2" key="2">
    <citation type="submission" date="2019-07" db="EMBL/GenBank/DDBJ databases">
        <authorList>
            <person name="Yang Y."/>
            <person name="Bocs S."/>
            <person name="Baudouin L."/>
        </authorList>
    </citation>
    <scope>NUCLEOTIDE SEQUENCE</scope>
    <source>
        <tissue evidence="2">Spear leaf of Hainan Tall coconut</tissue>
    </source>
</reference>
<evidence type="ECO:0000256" key="1">
    <source>
        <dbReference type="SAM" id="MobiDB-lite"/>
    </source>
</evidence>
<dbReference type="AlphaFoldDB" id="A0A8K0HYQ4"/>
<accession>A0A8K0HYQ4</accession>
<comment type="caution">
    <text evidence="2">The sequence shown here is derived from an EMBL/GenBank/DDBJ whole genome shotgun (WGS) entry which is preliminary data.</text>
</comment>
<dbReference type="Proteomes" id="UP000797356">
    <property type="component" value="Chromosome 2"/>
</dbReference>
<dbReference type="EMBL" id="CM017873">
    <property type="protein sequence ID" value="KAG1330915.1"/>
    <property type="molecule type" value="Genomic_DNA"/>
</dbReference>
<organism evidence="2 3">
    <name type="scientific">Cocos nucifera</name>
    <name type="common">Coconut palm</name>
    <dbReference type="NCBI Taxonomy" id="13894"/>
    <lineage>
        <taxon>Eukaryota</taxon>
        <taxon>Viridiplantae</taxon>
        <taxon>Streptophyta</taxon>
        <taxon>Embryophyta</taxon>
        <taxon>Tracheophyta</taxon>
        <taxon>Spermatophyta</taxon>
        <taxon>Magnoliopsida</taxon>
        <taxon>Liliopsida</taxon>
        <taxon>Arecaceae</taxon>
        <taxon>Arecoideae</taxon>
        <taxon>Cocoseae</taxon>
        <taxon>Attaleinae</taxon>
        <taxon>Cocos</taxon>
    </lineage>
</organism>
<reference evidence="2" key="1">
    <citation type="journal article" date="2017" name="Gigascience">
        <title>The genome draft of coconut (Cocos nucifera).</title>
        <authorList>
            <person name="Xiao Y."/>
            <person name="Xu P."/>
            <person name="Fan H."/>
            <person name="Baudouin L."/>
            <person name="Xia W."/>
            <person name="Bocs S."/>
            <person name="Xu J."/>
            <person name="Li Q."/>
            <person name="Guo A."/>
            <person name="Zhou L."/>
            <person name="Li J."/>
            <person name="Wu Y."/>
            <person name="Ma Z."/>
            <person name="Armero A."/>
            <person name="Issali A.E."/>
            <person name="Liu N."/>
            <person name="Peng M."/>
            <person name="Yang Y."/>
        </authorList>
    </citation>
    <scope>NUCLEOTIDE SEQUENCE</scope>
    <source>
        <tissue evidence="2">Spear leaf of Hainan Tall coconut</tissue>
    </source>
</reference>
<protein>
    <submittedName>
        <fullName evidence="2">Putative exocyst complex component EXO70B1-like</fullName>
    </submittedName>
</protein>
<name>A0A8K0HYQ4_COCNU</name>
<evidence type="ECO:0000313" key="3">
    <source>
        <dbReference type="Proteomes" id="UP000797356"/>
    </source>
</evidence>
<proteinExistence type="predicted"/>
<dbReference type="SUPFAM" id="SSF74788">
    <property type="entry name" value="Cullin repeat-like"/>
    <property type="match status" value="1"/>
</dbReference>
<gene>
    <name evidence="2" type="ORF">COCNU_02G008830</name>
</gene>
<feature type="region of interest" description="Disordered" evidence="1">
    <location>
        <begin position="21"/>
        <end position="45"/>
    </location>
</feature>